<reference evidence="1" key="2">
    <citation type="journal article" date="2015" name="Data Brief">
        <title>Shoot transcriptome of the giant reed, Arundo donax.</title>
        <authorList>
            <person name="Barrero R.A."/>
            <person name="Guerrero F.D."/>
            <person name="Moolhuijzen P."/>
            <person name="Goolsby J.A."/>
            <person name="Tidwell J."/>
            <person name="Bellgard S.E."/>
            <person name="Bellgard M.I."/>
        </authorList>
    </citation>
    <scope>NUCLEOTIDE SEQUENCE</scope>
    <source>
        <tissue evidence="1">Shoot tissue taken approximately 20 cm above the soil surface</tissue>
    </source>
</reference>
<dbReference type="AlphaFoldDB" id="A0A0A8Z8M7"/>
<organism evidence="1">
    <name type="scientific">Arundo donax</name>
    <name type="common">Giant reed</name>
    <name type="synonym">Donax arundinaceus</name>
    <dbReference type="NCBI Taxonomy" id="35708"/>
    <lineage>
        <taxon>Eukaryota</taxon>
        <taxon>Viridiplantae</taxon>
        <taxon>Streptophyta</taxon>
        <taxon>Embryophyta</taxon>
        <taxon>Tracheophyta</taxon>
        <taxon>Spermatophyta</taxon>
        <taxon>Magnoliopsida</taxon>
        <taxon>Liliopsida</taxon>
        <taxon>Poales</taxon>
        <taxon>Poaceae</taxon>
        <taxon>PACMAD clade</taxon>
        <taxon>Arundinoideae</taxon>
        <taxon>Arundineae</taxon>
        <taxon>Arundo</taxon>
    </lineage>
</organism>
<reference evidence="1" key="1">
    <citation type="submission" date="2014-09" db="EMBL/GenBank/DDBJ databases">
        <authorList>
            <person name="Magalhaes I.L.F."/>
            <person name="Oliveira U."/>
            <person name="Santos F.R."/>
            <person name="Vidigal T.H.D.A."/>
            <person name="Brescovit A.D."/>
            <person name="Santos A.J."/>
        </authorList>
    </citation>
    <scope>NUCLEOTIDE SEQUENCE</scope>
    <source>
        <tissue evidence="1">Shoot tissue taken approximately 20 cm above the soil surface</tissue>
    </source>
</reference>
<accession>A0A0A8Z8M7</accession>
<dbReference type="EMBL" id="GBRH01263862">
    <property type="protein sequence ID" value="JAD34033.1"/>
    <property type="molecule type" value="Transcribed_RNA"/>
</dbReference>
<protein>
    <submittedName>
        <fullName evidence="1">Uncharacterized protein</fullName>
    </submittedName>
</protein>
<name>A0A0A8Z8M7_ARUDO</name>
<sequence length="44" mass="5083">MASPDYQSPPSPCRSRRKARFVNKPFSIAVYRWVGYGRSMTCVE</sequence>
<proteinExistence type="predicted"/>
<evidence type="ECO:0000313" key="1">
    <source>
        <dbReference type="EMBL" id="JAD34033.1"/>
    </source>
</evidence>